<dbReference type="InterPro" id="IPR006083">
    <property type="entry name" value="PRK/URK"/>
</dbReference>
<dbReference type="EC" id="2.7.1.48" evidence="2"/>
<evidence type="ECO:0000256" key="3">
    <source>
        <dbReference type="ARBA" id="ARBA00022679"/>
    </source>
</evidence>
<evidence type="ECO:0000256" key="4">
    <source>
        <dbReference type="ARBA" id="ARBA00022741"/>
    </source>
</evidence>
<comment type="pathway">
    <text evidence="1">Pyrimidine metabolism; UMP biosynthesis via salvage pathway; UMP from uridine: step 1/1.</text>
</comment>
<dbReference type="InterPro" id="IPR000764">
    <property type="entry name" value="Uridine_kinase-like"/>
</dbReference>
<keyword evidence="5 7" id="KW-0418">Kinase</keyword>
<evidence type="ECO:0000259" key="6">
    <source>
        <dbReference type="Pfam" id="PF00485"/>
    </source>
</evidence>
<dbReference type="PRINTS" id="PR00988">
    <property type="entry name" value="URIDINKINASE"/>
</dbReference>
<evidence type="ECO:0000256" key="1">
    <source>
        <dbReference type="ARBA" id="ARBA00004690"/>
    </source>
</evidence>
<feature type="domain" description="Phosphoribulokinase/uridine kinase" evidence="6">
    <location>
        <begin position="3"/>
        <end position="182"/>
    </location>
</feature>
<dbReference type="Gene3D" id="3.40.50.300">
    <property type="entry name" value="P-loop containing nucleotide triphosphate hydrolases"/>
    <property type="match status" value="1"/>
</dbReference>
<name>A0ABY0IMP0_9BACT</name>
<gene>
    <name evidence="7" type="ORF">DAY19_05095</name>
</gene>
<sequence>MKLIGITGGSGSGKTTFASKVISKLPQEKVSMLSMDSYYLPEQPKEYYTKSGRPNYDHPKAFDWDLLQEHIVQLKEGQSIEVPNYDFKTSRRLDKTTTLTPTPVILFEGIFTLFNQIIRDQLDIKCFLHVEADIRFTRRLNRDVAERGRSLESVINQYYDSVRPMYEKFLAPQRQHADFIVGEETDVASEILSARLLQFIDQNKEFELLLNSTKGN</sequence>
<reference evidence="8" key="1">
    <citation type="journal article" date="2019" name="Int. J. Syst. Evol. Microbiol.">
        <title>Halobacteriovorax valvorus sp. nov., a novel prokaryotic predator isolated from coastal seawater of China.</title>
        <authorList>
            <person name="Chen M.-X."/>
        </authorList>
    </citation>
    <scope>NUCLEOTIDE SEQUENCE [LARGE SCALE GENOMIC DNA]</scope>
    <source>
        <strain evidence="8">BL9</strain>
    </source>
</reference>
<dbReference type="PANTHER" id="PTHR10285">
    <property type="entry name" value="URIDINE KINASE"/>
    <property type="match status" value="1"/>
</dbReference>
<organism evidence="7 8">
    <name type="scientific">Halobacteriovorax vibrionivorans</name>
    <dbReference type="NCBI Taxonomy" id="2152716"/>
    <lineage>
        <taxon>Bacteria</taxon>
        <taxon>Pseudomonadati</taxon>
        <taxon>Bdellovibrionota</taxon>
        <taxon>Bacteriovoracia</taxon>
        <taxon>Bacteriovoracales</taxon>
        <taxon>Halobacteriovoraceae</taxon>
        <taxon>Halobacteriovorax</taxon>
    </lineage>
</organism>
<dbReference type="RefSeq" id="WP_114706093.1">
    <property type="nucleotide sequence ID" value="NZ_QDKL01000001.1"/>
</dbReference>
<evidence type="ECO:0000313" key="8">
    <source>
        <dbReference type="Proteomes" id="UP000443582"/>
    </source>
</evidence>
<dbReference type="Pfam" id="PF00485">
    <property type="entry name" value="PRK"/>
    <property type="match status" value="1"/>
</dbReference>
<protein>
    <recommendedName>
        <fullName evidence="2">uridine/cytidine kinase</fullName>
        <ecNumber evidence="2">2.7.1.48</ecNumber>
    </recommendedName>
</protein>
<dbReference type="Proteomes" id="UP000443582">
    <property type="component" value="Unassembled WGS sequence"/>
</dbReference>
<evidence type="ECO:0000313" key="7">
    <source>
        <dbReference type="EMBL" id="RZF23146.1"/>
    </source>
</evidence>
<evidence type="ECO:0000256" key="5">
    <source>
        <dbReference type="ARBA" id="ARBA00022777"/>
    </source>
</evidence>
<dbReference type="CDD" id="cd02023">
    <property type="entry name" value="UMPK"/>
    <property type="match status" value="1"/>
</dbReference>
<proteinExistence type="predicted"/>
<dbReference type="NCBIfam" id="NF004018">
    <property type="entry name" value="PRK05480.1"/>
    <property type="match status" value="1"/>
</dbReference>
<dbReference type="SUPFAM" id="SSF52540">
    <property type="entry name" value="P-loop containing nucleoside triphosphate hydrolases"/>
    <property type="match status" value="1"/>
</dbReference>
<keyword evidence="4" id="KW-0547">Nucleotide-binding</keyword>
<evidence type="ECO:0000256" key="2">
    <source>
        <dbReference type="ARBA" id="ARBA00012137"/>
    </source>
</evidence>
<keyword evidence="3 7" id="KW-0808">Transferase</keyword>
<keyword evidence="8" id="KW-1185">Reference proteome</keyword>
<dbReference type="EMBL" id="QDKL01000001">
    <property type="protein sequence ID" value="RZF23146.1"/>
    <property type="molecule type" value="Genomic_DNA"/>
</dbReference>
<dbReference type="InterPro" id="IPR027417">
    <property type="entry name" value="P-loop_NTPase"/>
</dbReference>
<accession>A0ABY0IMP0</accession>
<comment type="caution">
    <text evidence="7">The sequence shown here is derived from an EMBL/GenBank/DDBJ whole genome shotgun (WGS) entry which is preliminary data.</text>
</comment>
<dbReference type="GO" id="GO:0004849">
    <property type="term" value="F:uridine kinase activity"/>
    <property type="evidence" value="ECO:0007669"/>
    <property type="project" value="UniProtKB-EC"/>
</dbReference>